<keyword evidence="2" id="KW-0813">Transport</keyword>
<gene>
    <name evidence="6" type="ORF">SAE02_09040</name>
</gene>
<dbReference type="Pfam" id="PF08402">
    <property type="entry name" value="TOBE_2"/>
    <property type="match status" value="1"/>
</dbReference>
<dbReference type="GO" id="GO:0043190">
    <property type="term" value="C:ATP-binding cassette (ABC) transporter complex"/>
    <property type="evidence" value="ECO:0007669"/>
    <property type="project" value="InterPro"/>
</dbReference>
<evidence type="ECO:0000256" key="1">
    <source>
        <dbReference type="ARBA" id="ARBA00005417"/>
    </source>
</evidence>
<dbReference type="OrthoDB" id="9802264at2"/>
<feature type="domain" description="ABC transporter" evidence="5">
    <location>
        <begin position="4"/>
        <end position="234"/>
    </location>
</feature>
<dbReference type="InterPro" id="IPR017871">
    <property type="entry name" value="ABC_transporter-like_CS"/>
</dbReference>
<dbReference type="PANTHER" id="PTHR42781">
    <property type="entry name" value="SPERMIDINE/PUTRESCINE IMPORT ATP-BINDING PROTEIN POTA"/>
    <property type="match status" value="1"/>
</dbReference>
<keyword evidence="3" id="KW-0547">Nucleotide-binding</keyword>
<keyword evidence="7" id="KW-1185">Reference proteome</keyword>
<name>A0A512DJV4_9PROT</name>
<dbReference type="GO" id="GO:0016887">
    <property type="term" value="F:ATP hydrolysis activity"/>
    <property type="evidence" value="ECO:0007669"/>
    <property type="project" value="InterPro"/>
</dbReference>
<comment type="similarity">
    <text evidence="1">Belongs to the ABC transporter superfamily.</text>
</comment>
<dbReference type="SMART" id="SM00382">
    <property type="entry name" value="AAA"/>
    <property type="match status" value="1"/>
</dbReference>
<sequence length="346" mass="36766">MSGLVLEGISKRFNNVAAVDHVDLSVPNGTFVCMLGPSGCGKTTLLRTIAGLEEPTSGRILIDGKDITKLPAHQRDFGMVFQSLALFPHLNVGENVAYPLRIRGVGKADQVKRAEELLALVDLGGFAGRPVSKLSGGQRQRVAIARALALSPKLFLLDEPLSALDAKLREAMQVELRKLQQRLGITTIVVTHDQREAMTMADLVVVMGNGRIQQAASPVEIYRKPVNSFVADFIGSTNLLPVRQAMDGQGVSAPGGTIPGVALGAGRDQATLSVRPEDVHLVPADQAPLTGRISFIRDLGASIETFVDAGGTQIVAVTSPRERAAFQVGDTVGLRLDPEACRVLSS</sequence>
<evidence type="ECO:0000256" key="2">
    <source>
        <dbReference type="ARBA" id="ARBA00022448"/>
    </source>
</evidence>
<dbReference type="PROSITE" id="PS50893">
    <property type="entry name" value="ABC_TRANSPORTER_2"/>
    <property type="match status" value="1"/>
</dbReference>
<dbReference type="Gene3D" id="2.40.50.100">
    <property type="match status" value="1"/>
</dbReference>
<keyword evidence="4 6" id="KW-0067">ATP-binding</keyword>
<evidence type="ECO:0000313" key="7">
    <source>
        <dbReference type="Proteomes" id="UP000321523"/>
    </source>
</evidence>
<dbReference type="InterPro" id="IPR012340">
    <property type="entry name" value="NA-bd_OB-fold"/>
</dbReference>
<dbReference type="InterPro" id="IPR003593">
    <property type="entry name" value="AAA+_ATPase"/>
</dbReference>
<dbReference type="PANTHER" id="PTHR42781:SF4">
    <property type="entry name" value="SPERMIDINE_PUTRESCINE IMPORT ATP-BINDING PROTEIN POTA"/>
    <property type="match status" value="1"/>
</dbReference>
<dbReference type="SUPFAM" id="SSF50331">
    <property type="entry name" value="MOP-like"/>
    <property type="match status" value="1"/>
</dbReference>
<dbReference type="AlphaFoldDB" id="A0A512DJV4"/>
<accession>A0A512DJV4</accession>
<dbReference type="Pfam" id="PF00005">
    <property type="entry name" value="ABC_tran"/>
    <property type="match status" value="1"/>
</dbReference>
<evidence type="ECO:0000313" key="6">
    <source>
        <dbReference type="EMBL" id="GEO36756.1"/>
    </source>
</evidence>
<dbReference type="RefSeq" id="WP_044426202.1">
    <property type="nucleotide sequence ID" value="NZ_BJYZ01000003.1"/>
</dbReference>
<evidence type="ECO:0000256" key="4">
    <source>
        <dbReference type="ARBA" id="ARBA00022840"/>
    </source>
</evidence>
<evidence type="ECO:0000256" key="3">
    <source>
        <dbReference type="ARBA" id="ARBA00022741"/>
    </source>
</evidence>
<dbReference type="Gene3D" id="2.40.50.140">
    <property type="entry name" value="Nucleic acid-binding proteins"/>
    <property type="match status" value="1"/>
</dbReference>
<dbReference type="Gene3D" id="3.40.50.300">
    <property type="entry name" value="P-loop containing nucleotide triphosphate hydrolases"/>
    <property type="match status" value="1"/>
</dbReference>
<reference evidence="6 7" key="1">
    <citation type="submission" date="2019-07" db="EMBL/GenBank/DDBJ databases">
        <title>Whole genome shotgun sequence of Skermanella aerolata NBRC 106429.</title>
        <authorList>
            <person name="Hosoyama A."/>
            <person name="Uohara A."/>
            <person name="Ohji S."/>
            <person name="Ichikawa N."/>
        </authorList>
    </citation>
    <scope>NUCLEOTIDE SEQUENCE [LARGE SCALE GENOMIC DNA]</scope>
    <source>
        <strain evidence="6 7">NBRC 106429</strain>
    </source>
</reference>
<dbReference type="GO" id="GO:0140359">
    <property type="term" value="F:ABC-type transporter activity"/>
    <property type="evidence" value="ECO:0007669"/>
    <property type="project" value="UniProtKB-ARBA"/>
</dbReference>
<dbReference type="SUPFAM" id="SSF52540">
    <property type="entry name" value="P-loop containing nucleoside triphosphate hydrolases"/>
    <property type="match status" value="1"/>
</dbReference>
<proteinExistence type="inferred from homology"/>
<dbReference type="InterPro" id="IPR008995">
    <property type="entry name" value="Mo/tungstate-bd_C_term_dom"/>
</dbReference>
<evidence type="ECO:0000259" key="5">
    <source>
        <dbReference type="PROSITE" id="PS50893"/>
    </source>
</evidence>
<dbReference type="InterPro" id="IPR050093">
    <property type="entry name" value="ABC_SmlMolc_Importer"/>
</dbReference>
<dbReference type="InterPro" id="IPR027417">
    <property type="entry name" value="P-loop_NTPase"/>
</dbReference>
<protein>
    <submittedName>
        <fullName evidence="6">ABC transporter ATP-binding protein</fullName>
    </submittedName>
</protein>
<dbReference type="FunFam" id="3.40.50.300:FF:000042">
    <property type="entry name" value="Maltose/maltodextrin ABC transporter, ATP-binding protein"/>
    <property type="match status" value="1"/>
</dbReference>
<dbReference type="PROSITE" id="PS00211">
    <property type="entry name" value="ABC_TRANSPORTER_1"/>
    <property type="match status" value="1"/>
</dbReference>
<dbReference type="InterPro" id="IPR013611">
    <property type="entry name" value="Transp-assoc_OB_typ2"/>
</dbReference>
<dbReference type="GO" id="GO:0005524">
    <property type="term" value="F:ATP binding"/>
    <property type="evidence" value="ECO:0007669"/>
    <property type="project" value="UniProtKB-KW"/>
</dbReference>
<dbReference type="InterPro" id="IPR003439">
    <property type="entry name" value="ABC_transporter-like_ATP-bd"/>
</dbReference>
<dbReference type="Proteomes" id="UP000321523">
    <property type="component" value="Unassembled WGS sequence"/>
</dbReference>
<dbReference type="EMBL" id="BJYZ01000003">
    <property type="protein sequence ID" value="GEO36756.1"/>
    <property type="molecule type" value="Genomic_DNA"/>
</dbReference>
<comment type="caution">
    <text evidence="6">The sequence shown here is derived from an EMBL/GenBank/DDBJ whole genome shotgun (WGS) entry which is preliminary data.</text>
</comment>
<organism evidence="6 7">
    <name type="scientific">Skermanella aerolata</name>
    <dbReference type="NCBI Taxonomy" id="393310"/>
    <lineage>
        <taxon>Bacteria</taxon>
        <taxon>Pseudomonadati</taxon>
        <taxon>Pseudomonadota</taxon>
        <taxon>Alphaproteobacteria</taxon>
        <taxon>Rhodospirillales</taxon>
        <taxon>Azospirillaceae</taxon>
        <taxon>Skermanella</taxon>
    </lineage>
</organism>